<dbReference type="Pfam" id="PF00691">
    <property type="entry name" value="OmpA"/>
    <property type="match status" value="1"/>
</dbReference>
<proteinExistence type="predicted"/>
<dbReference type="InterPro" id="IPR006665">
    <property type="entry name" value="OmpA-like"/>
</dbReference>
<dbReference type="GO" id="GO:0016020">
    <property type="term" value="C:membrane"/>
    <property type="evidence" value="ECO:0007669"/>
    <property type="project" value="UniProtKB-UniRule"/>
</dbReference>
<dbReference type="AlphaFoldDB" id="A0A840SEV6"/>
<gene>
    <name evidence="4" type="ORF">HNP77_001806</name>
</gene>
<dbReference type="Gene3D" id="3.30.1330.60">
    <property type="entry name" value="OmpA-like domain"/>
    <property type="match status" value="1"/>
</dbReference>
<feature type="domain" description="OmpA-like" evidence="3">
    <location>
        <begin position="303"/>
        <end position="420"/>
    </location>
</feature>
<evidence type="ECO:0000313" key="5">
    <source>
        <dbReference type="Proteomes" id="UP000578697"/>
    </source>
</evidence>
<name>A0A840SEV6_9SPIR</name>
<feature type="chain" id="PRO_5032315656" evidence="2">
    <location>
        <begin position="25"/>
        <end position="420"/>
    </location>
</feature>
<reference evidence="4 5" key="1">
    <citation type="submission" date="2020-08" db="EMBL/GenBank/DDBJ databases">
        <title>Genomic Encyclopedia of Type Strains, Phase IV (KMG-IV): sequencing the most valuable type-strain genomes for metagenomic binning, comparative biology and taxonomic classification.</title>
        <authorList>
            <person name="Goeker M."/>
        </authorList>
    </citation>
    <scope>NUCLEOTIDE SEQUENCE [LARGE SCALE GENOMIC DNA]</scope>
    <source>
        <strain evidence="4 5">DSM 103679</strain>
    </source>
</reference>
<comment type="caution">
    <text evidence="4">The sequence shown here is derived from an EMBL/GenBank/DDBJ whole genome shotgun (WGS) entry which is preliminary data.</text>
</comment>
<evidence type="ECO:0000256" key="2">
    <source>
        <dbReference type="SAM" id="SignalP"/>
    </source>
</evidence>
<organism evidence="4 5">
    <name type="scientific">Treponema rectale</name>
    <dbReference type="NCBI Taxonomy" id="744512"/>
    <lineage>
        <taxon>Bacteria</taxon>
        <taxon>Pseudomonadati</taxon>
        <taxon>Spirochaetota</taxon>
        <taxon>Spirochaetia</taxon>
        <taxon>Spirochaetales</taxon>
        <taxon>Treponemataceae</taxon>
        <taxon>Treponema</taxon>
    </lineage>
</organism>
<keyword evidence="2" id="KW-0732">Signal</keyword>
<dbReference type="InterPro" id="IPR036737">
    <property type="entry name" value="OmpA-like_sf"/>
</dbReference>
<protein>
    <submittedName>
        <fullName evidence="4">Outer membrane protein OmpA-like peptidoglycan-associated protein</fullName>
    </submittedName>
</protein>
<keyword evidence="1" id="KW-0472">Membrane</keyword>
<dbReference type="PROSITE" id="PS51123">
    <property type="entry name" value="OMPA_2"/>
    <property type="match status" value="1"/>
</dbReference>
<dbReference type="SUPFAM" id="SSF103088">
    <property type="entry name" value="OmpA-like"/>
    <property type="match status" value="1"/>
</dbReference>
<dbReference type="RefSeq" id="WP_184652858.1">
    <property type="nucleotide sequence ID" value="NZ_JACHFR010000003.1"/>
</dbReference>
<accession>A0A840SEV6</accession>
<dbReference type="PANTHER" id="PTHR30329">
    <property type="entry name" value="STATOR ELEMENT OF FLAGELLAR MOTOR COMPLEX"/>
    <property type="match status" value="1"/>
</dbReference>
<feature type="signal peptide" evidence="2">
    <location>
        <begin position="1"/>
        <end position="24"/>
    </location>
</feature>
<dbReference type="EMBL" id="JACHFR010000003">
    <property type="protein sequence ID" value="MBB5219424.1"/>
    <property type="molecule type" value="Genomic_DNA"/>
</dbReference>
<dbReference type="PANTHER" id="PTHR30329:SF21">
    <property type="entry name" value="LIPOPROTEIN YIAD-RELATED"/>
    <property type="match status" value="1"/>
</dbReference>
<evidence type="ECO:0000259" key="3">
    <source>
        <dbReference type="PROSITE" id="PS51123"/>
    </source>
</evidence>
<dbReference type="PROSITE" id="PS51257">
    <property type="entry name" value="PROKAR_LIPOPROTEIN"/>
    <property type="match status" value="1"/>
</dbReference>
<keyword evidence="5" id="KW-1185">Reference proteome</keyword>
<dbReference type="CDD" id="cd07185">
    <property type="entry name" value="OmpA_C-like"/>
    <property type="match status" value="1"/>
</dbReference>
<evidence type="ECO:0000256" key="1">
    <source>
        <dbReference type="PROSITE-ProRule" id="PRU00473"/>
    </source>
</evidence>
<sequence>MNIKKIISILVFSTAACIYTSAQANQNNEYDTTGGKVLFQFKNTKGDTYRILSTVEESVYIKQSPSAPLQLHHQATILNRVSAEVTDVLEDGTAVNECSFMTSENSVSTGSGAVFEYGKEYKSVFKRSPQGKYTISDEYFMPTVIDVPVFKTTEVSPNERWTSKGFELHDLRMMNIPAPYKVPFDAEYQYLGKKNGFDVINVKYEMYMETPSIATINGNDDYPVQMSGWSDELIYFNSESGQIDHYTESFRIVMNTYYGMSYDFRGTAHAEVTFTKPASEENVAEVQEKIESLGIENVTVKKDEIGLTLSIENIQFKPDSAYLLDSEKEKLKKIVQILEAYPEKDILVSGHTALAGSLESCQKLSELRAQAVAGQLISMGARDSKHIFTKGYGASKPIGSNSTAEGKAKNRRVEITLMDK</sequence>
<dbReference type="Proteomes" id="UP000578697">
    <property type="component" value="Unassembled WGS sequence"/>
</dbReference>
<evidence type="ECO:0000313" key="4">
    <source>
        <dbReference type="EMBL" id="MBB5219424.1"/>
    </source>
</evidence>
<dbReference type="InterPro" id="IPR050330">
    <property type="entry name" value="Bact_OuterMem_StrucFunc"/>
</dbReference>